<evidence type="ECO:0000313" key="3">
    <source>
        <dbReference type="Proteomes" id="UP000800200"/>
    </source>
</evidence>
<reference evidence="2" key="1">
    <citation type="journal article" date="2020" name="Stud. Mycol.">
        <title>101 Dothideomycetes genomes: a test case for predicting lifestyles and emergence of pathogens.</title>
        <authorList>
            <person name="Haridas S."/>
            <person name="Albert R."/>
            <person name="Binder M."/>
            <person name="Bloem J."/>
            <person name="Labutti K."/>
            <person name="Salamov A."/>
            <person name="Andreopoulos B."/>
            <person name="Baker S."/>
            <person name="Barry K."/>
            <person name="Bills G."/>
            <person name="Bluhm B."/>
            <person name="Cannon C."/>
            <person name="Castanera R."/>
            <person name="Culley D."/>
            <person name="Daum C."/>
            <person name="Ezra D."/>
            <person name="Gonzalez J."/>
            <person name="Henrissat B."/>
            <person name="Kuo A."/>
            <person name="Liang C."/>
            <person name="Lipzen A."/>
            <person name="Lutzoni F."/>
            <person name="Magnuson J."/>
            <person name="Mondo S."/>
            <person name="Nolan M."/>
            <person name="Ohm R."/>
            <person name="Pangilinan J."/>
            <person name="Park H.-J."/>
            <person name="Ramirez L."/>
            <person name="Alfaro M."/>
            <person name="Sun H."/>
            <person name="Tritt A."/>
            <person name="Yoshinaga Y."/>
            <person name="Zwiers L.-H."/>
            <person name="Turgeon B."/>
            <person name="Goodwin S."/>
            <person name="Spatafora J."/>
            <person name="Crous P."/>
            <person name="Grigoriev I."/>
        </authorList>
    </citation>
    <scope>NUCLEOTIDE SEQUENCE</scope>
    <source>
        <strain evidence="2">CBS 207.26</strain>
    </source>
</reference>
<feature type="compositionally biased region" description="Low complexity" evidence="1">
    <location>
        <begin position="107"/>
        <end position="120"/>
    </location>
</feature>
<feature type="region of interest" description="Disordered" evidence="1">
    <location>
        <begin position="54"/>
        <end position="121"/>
    </location>
</feature>
<keyword evidence="3" id="KW-1185">Reference proteome</keyword>
<protein>
    <submittedName>
        <fullName evidence="2">Uncharacterized protein</fullName>
    </submittedName>
</protein>
<name>A0A6A6DLE6_9PEZI</name>
<feature type="compositionally biased region" description="Polar residues" evidence="1">
    <location>
        <begin position="81"/>
        <end position="104"/>
    </location>
</feature>
<proteinExistence type="predicted"/>
<evidence type="ECO:0000256" key="1">
    <source>
        <dbReference type="SAM" id="MobiDB-lite"/>
    </source>
</evidence>
<organism evidence="2 3">
    <name type="scientific">Zopfia rhizophila CBS 207.26</name>
    <dbReference type="NCBI Taxonomy" id="1314779"/>
    <lineage>
        <taxon>Eukaryota</taxon>
        <taxon>Fungi</taxon>
        <taxon>Dikarya</taxon>
        <taxon>Ascomycota</taxon>
        <taxon>Pezizomycotina</taxon>
        <taxon>Dothideomycetes</taxon>
        <taxon>Dothideomycetes incertae sedis</taxon>
        <taxon>Zopfiaceae</taxon>
        <taxon>Zopfia</taxon>
    </lineage>
</organism>
<dbReference type="Proteomes" id="UP000800200">
    <property type="component" value="Unassembled WGS sequence"/>
</dbReference>
<accession>A0A6A6DLE6</accession>
<dbReference type="AlphaFoldDB" id="A0A6A6DLE6"/>
<dbReference type="EMBL" id="ML994661">
    <property type="protein sequence ID" value="KAF2179955.1"/>
    <property type="molecule type" value="Genomic_DNA"/>
</dbReference>
<sequence length="152" mass="16282">MSNQPTLSYLAYAKFAAIAWRLGSKCSPHQNPHRKGILIREAITAHINVYIAPVSPSRAGSTAKRKNSTAGSNAPAKKNPTRQAQGQRASRLQNETLTAPSTRKITAPRAGGAKKPGGPANCLRVKFMPTRKDTACEQAAGDVSDNLPHKKE</sequence>
<evidence type="ECO:0000313" key="2">
    <source>
        <dbReference type="EMBL" id="KAF2179955.1"/>
    </source>
</evidence>
<gene>
    <name evidence="2" type="ORF">K469DRAFT_693628</name>
</gene>